<dbReference type="CDD" id="cd06850">
    <property type="entry name" value="biotinyl_domain"/>
    <property type="match status" value="1"/>
</dbReference>
<keyword evidence="6 8" id="KW-0275">Fatty acid biosynthesis</keyword>
<dbReference type="PANTHER" id="PTHR45266:SF3">
    <property type="entry name" value="OXALOACETATE DECARBOXYLASE ALPHA CHAIN"/>
    <property type="match status" value="1"/>
</dbReference>
<dbReference type="SUPFAM" id="SSF51230">
    <property type="entry name" value="Single hybrid motif"/>
    <property type="match status" value="1"/>
</dbReference>
<dbReference type="RefSeq" id="WP_039259830.1">
    <property type="nucleotide sequence ID" value="NZ_JDRY01000064.1"/>
</dbReference>
<feature type="domain" description="Lipoyl-binding" evidence="9">
    <location>
        <begin position="82"/>
        <end position="158"/>
    </location>
</feature>
<dbReference type="InterPro" id="IPR000089">
    <property type="entry name" value="Biotin_lipoyl"/>
</dbReference>
<comment type="caution">
    <text evidence="10">The sequence shown here is derived from an EMBL/GenBank/DDBJ whole genome shotgun (WGS) entry which is preliminary data.</text>
</comment>
<evidence type="ECO:0000313" key="11">
    <source>
        <dbReference type="Proteomes" id="UP000030014"/>
    </source>
</evidence>
<dbReference type="InterPro" id="IPR001249">
    <property type="entry name" value="AcCoA_biotinCC"/>
</dbReference>
<gene>
    <name evidence="10" type="ORF">Z955_12180</name>
</gene>
<keyword evidence="5 8" id="KW-0443">Lipid metabolism</keyword>
<evidence type="ECO:0000256" key="8">
    <source>
        <dbReference type="RuleBase" id="RU364072"/>
    </source>
</evidence>
<comment type="pathway">
    <text evidence="1 8">Lipid metabolism; fatty acid biosynthesis.</text>
</comment>
<keyword evidence="3 8" id="KW-0444">Lipid biosynthesis</keyword>
<evidence type="ECO:0000313" key="10">
    <source>
        <dbReference type="EMBL" id="KGM97498.1"/>
    </source>
</evidence>
<dbReference type="InterPro" id="IPR050709">
    <property type="entry name" value="Biotin_Carboxyl_Carrier/Decarb"/>
</dbReference>
<dbReference type="PRINTS" id="PR01071">
    <property type="entry name" value="ACOABIOTINCC"/>
</dbReference>
<evidence type="ECO:0000256" key="1">
    <source>
        <dbReference type="ARBA" id="ARBA00005194"/>
    </source>
</evidence>
<dbReference type="Gene3D" id="2.40.50.100">
    <property type="match status" value="1"/>
</dbReference>
<evidence type="ECO:0000256" key="2">
    <source>
        <dbReference type="ARBA" id="ARBA00017562"/>
    </source>
</evidence>
<organism evidence="10 11">
    <name type="scientific">Clostridium botulinum C/D str. DC5</name>
    <dbReference type="NCBI Taxonomy" id="1443128"/>
    <lineage>
        <taxon>Bacteria</taxon>
        <taxon>Bacillati</taxon>
        <taxon>Bacillota</taxon>
        <taxon>Clostridia</taxon>
        <taxon>Eubacteriales</taxon>
        <taxon>Clostridiaceae</taxon>
        <taxon>Clostridium</taxon>
    </lineage>
</organism>
<evidence type="ECO:0000256" key="7">
    <source>
        <dbReference type="ARBA" id="ARBA00023267"/>
    </source>
</evidence>
<dbReference type="GO" id="GO:0003989">
    <property type="term" value="F:acetyl-CoA carboxylase activity"/>
    <property type="evidence" value="ECO:0007669"/>
    <property type="project" value="InterPro"/>
</dbReference>
<evidence type="ECO:0000256" key="4">
    <source>
        <dbReference type="ARBA" id="ARBA00022832"/>
    </source>
</evidence>
<dbReference type="EMBL" id="JDRY01000064">
    <property type="protein sequence ID" value="KGM97498.1"/>
    <property type="molecule type" value="Genomic_DNA"/>
</dbReference>
<protein>
    <recommendedName>
        <fullName evidence="2 8">Biotin carboxyl carrier protein of acetyl-CoA carboxylase</fullName>
    </recommendedName>
</protein>
<dbReference type="Pfam" id="PF00364">
    <property type="entry name" value="Biotin_lipoyl"/>
    <property type="match status" value="1"/>
</dbReference>
<dbReference type="GO" id="GO:0006633">
    <property type="term" value="P:fatty acid biosynthetic process"/>
    <property type="evidence" value="ECO:0007669"/>
    <property type="project" value="UniProtKB-UniPathway"/>
</dbReference>
<keyword evidence="4 8" id="KW-0276">Fatty acid metabolism</keyword>
<name>A0A0A0IAB7_CLOBO</name>
<evidence type="ECO:0000256" key="5">
    <source>
        <dbReference type="ARBA" id="ARBA00023098"/>
    </source>
</evidence>
<dbReference type="Proteomes" id="UP000030014">
    <property type="component" value="Unassembled WGS sequence"/>
</dbReference>
<proteinExistence type="predicted"/>
<keyword evidence="7 8" id="KW-0092">Biotin</keyword>
<evidence type="ECO:0000256" key="3">
    <source>
        <dbReference type="ARBA" id="ARBA00022516"/>
    </source>
</evidence>
<sequence length="159" mass="18028">MDYKGIQEIIKTMSTSDLTSLEIETQDIRIAMKKGEVKEDIFANKEKAIREDSNSVREVETVPVKEVVIEKVQEAKIEDDSLVTINSPIVGTFYSAPSPEDEHFVTRGSKVKKGETLCIIEAMKLMNEIEAEENCEIVEILVENEDMVEYGQPLFKVRV</sequence>
<dbReference type="UniPathway" id="UPA00094"/>
<dbReference type="PROSITE" id="PS50968">
    <property type="entry name" value="BIOTINYL_LIPOYL"/>
    <property type="match status" value="1"/>
</dbReference>
<dbReference type="InterPro" id="IPR011053">
    <property type="entry name" value="Single_hybrid_motif"/>
</dbReference>
<dbReference type="InterPro" id="IPR001882">
    <property type="entry name" value="Biotin_BS"/>
</dbReference>
<comment type="function">
    <text evidence="8">This protein is a component of the acetyl coenzyme A carboxylase complex; first, biotin carboxylase catalyzes the carboxylation of the carrier protein and then the transcarboxylase transfers the carboxyl group to form malonyl-CoA.</text>
</comment>
<dbReference type="NCBIfam" id="TIGR00531">
    <property type="entry name" value="BCCP"/>
    <property type="match status" value="1"/>
</dbReference>
<reference evidence="10 11" key="1">
    <citation type="submission" date="2014-01" db="EMBL/GenBank/DDBJ databases">
        <title>Plasmidome dynamics in the species complex Clostridium novyi sensu lato converts strains of independent lineages into distinctly different pathogens.</title>
        <authorList>
            <person name="Skarin H."/>
            <person name="Segerman B."/>
        </authorList>
    </citation>
    <scope>NUCLEOTIDE SEQUENCE [LARGE SCALE GENOMIC DNA]</scope>
    <source>
        <strain evidence="10 11">DC5</strain>
    </source>
</reference>
<dbReference type="PANTHER" id="PTHR45266">
    <property type="entry name" value="OXALOACETATE DECARBOXYLASE ALPHA CHAIN"/>
    <property type="match status" value="1"/>
</dbReference>
<dbReference type="AlphaFoldDB" id="A0A0A0IAB7"/>
<evidence type="ECO:0000256" key="6">
    <source>
        <dbReference type="ARBA" id="ARBA00023160"/>
    </source>
</evidence>
<evidence type="ECO:0000259" key="9">
    <source>
        <dbReference type="PROSITE" id="PS50968"/>
    </source>
</evidence>
<accession>A0A0A0IAB7</accession>
<dbReference type="PROSITE" id="PS00188">
    <property type="entry name" value="BIOTIN"/>
    <property type="match status" value="1"/>
</dbReference>
<dbReference type="GO" id="GO:0009317">
    <property type="term" value="C:acetyl-CoA carboxylase complex"/>
    <property type="evidence" value="ECO:0007669"/>
    <property type="project" value="InterPro"/>
</dbReference>